<reference evidence="1" key="1">
    <citation type="submission" date="2021-06" db="EMBL/GenBank/DDBJ databases">
        <authorList>
            <person name="Kallberg Y."/>
            <person name="Tangrot J."/>
            <person name="Rosling A."/>
        </authorList>
    </citation>
    <scope>NUCLEOTIDE SEQUENCE</scope>
    <source>
        <strain evidence="1">AU212A</strain>
    </source>
</reference>
<gene>
    <name evidence="1" type="ORF">SCALOS_LOCUS4698</name>
</gene>
<comment type="caution">
    <text evidence="1">The sequence shown here is derived from an EMBL/GenBank/DDBJ whole genome shotgun (WGS) entry which is preliminary data.</text>
</comment>
<protein>
    <submittedName>
        <fullName evidence="1">10622_t:CDS:1</fullName>
    </submittedName>
</protein>
<keyword evidence="2" id="KW-1185">Reference proteome</keyword>
<evidence type="ECO:0000313" key="1">
    <source>
        <dbReference type="EMBL" id="CAG8537334.1"/>
    </source>
</evidence>
<dbReference type="Proteomes" id="UP000789860">
    <property type="component" value="Unassembled WGS sequence"/>
</dbReference>
<sequence>MNEKPRKNIIIMTGPKGVGKTTLLDRLKTLLKDKNIYYPEHDMSFILNRELKLQYDTLKENPNNEEITLFVESKVLDTFKNIFEKINFDLYDFIILDRTHLDDYIFANVGLKNKEYLKYLEEKRNEIHFNMNRILDVFYINTSESVMVKRLLSRGRNSEANITINYLKNLHRAYKIMINDIYPVHHEYANETELKNWDKFIIDRYNL</sequence>
<dbReference type="EMBL" id="CAJVPM010006645">
    <property type="protein sequence ID" value="CAG8537334.1"/>
    <property type="molecule type" value="Genomic_DNA"/>
</dbReference>
<organism evidence="1 2">
    <name type="scientific">Scutellospora calospora</name>
    <dbReference type="NCBI Taxonomy" id="85575"/>
    <lineage>
        <taxon>Eukaryota</taxon>
        <taxon>Fungi</taxon>
        <taxon>Fungi incertae sedis</taxon>
        <taxon>Mucoromycota</taxon>
        <taxon>Glomeromycotina</taxon>
        <taxon>Glomeromycetes</taxon>
        <taxon>Diversisporales</taxon>
        <taxon>Gigasporaceae</taxon>
        <taxon>Scutellospora</taxon>
    </lineage>
</organism>
<proteinExistence type="predicted"/>
<accession>A0ACA9LRS0</accession>
<evidence type="ECO:0000313" key="2">
    <source>
        <dbReference type="Proteomes" id="UP000789860"/>
    </source>
</evidence>
<name>A0ACA9LRS0_9GLOM</name>